<comment type="caution">
    <text evidence="1">The sequence shown here is derived from an EMBL/GenBank/DDBJ whole genome shotgun (WGS) entry which is preliminary data.</text>
</comment>
<evidence type="ECO:0000313" key="2">
    <source>
        <dbReference type="EMBL" id="MBK7271668.1"/>
    </source>
</evidence>
<evidence type="ECO:0000313" key="1">
    <source>
        <dbReference type="EMBL" id="MBK6300921.1"/>
    </source>
</evidence>
<dbReference type="EMBL" id="JADJIB010000001">
    <property type="protein sequence ID" value="MBK7271668.1"/>
    <property type="molecule type" value="Genomic_DNA"/>
</dbReference>
<gene>
    <name evidence="1" type="ORF">IPF40_07670</name>
    <name evidence="2" type="ORF">IPI13_00320</name>
    <name evidence="3" type="ORF">IPP00_15065</name>
</gene>
<evidence type="ECO:0000313" key="4">
    <source>
        <dbReference type="Proteomes" id="UP000718281"/>
    </source>
</evidence>
<protein>
    <submittedName>
        <fullName evidence="1">Uncharacterized protein</fullName>
    </submittedName>
</protein>
<dbReference type="Proteomes" id="UP000726105">
    <property type="component" value="Unassembled WGS sequence"/>
</dbReference>
<dbReference type="EMBL" id="JADIXZ010000004">
    <property type="protein sequence ID" value="MBK6300921.1"/>
    <property type="molecule type" value="Genomic_DNA"/>
</dbReference>
<sequence>MVTTLRGTDPGSVSRLGGLLRTTADTLSGDLAALPATSPLAQLATATADQVDAIGSALQVHAQELAEAAAAYSRLQERAAALGLIVTDWTVTEPFGLIGSDVAARRGVERPQVQAQADRLASRLARGRAQLARQLAQASQQVARASAAAR</sequence>
<reference evidence="4 5" key="1">
    <citation type="submission" date="2020-10" db="EMBL/GenBank/DDBJ databases">
        <title>Connecting structure to function with the recovery of over 1000 high-quality activated sludge metagenome-assembled genomes encoding full-length rRNA genes using long-read sequencing.</title>
        <authorList>
            <person name="Singleton C.M."/>
            <person name="Petriglieri F."/>
            <person name="Kristensen J.M."/>
            <person name="Kirkegaard R.H."/>
            <person name="Michaelsen T.Y."/>
            <person name="Andersen M.H."/>
            <person name="Karst S.M."/>
            <person name="Dueholm M.S."/>
            <person name="Nielsen P.H."/>
            <person name="Albertsen M."/>
        </authorList>
    </citation>
    <scope>NUCLEOTIDE SEQUENCE [LARGE SCALE GENOMIC DNA]</scope>
    <source>
        <strain evidence="1">AalE_18-Q3-R2-46_BAT3C.188</strain>
        <strain evidence="2">Ega_18-Q3-R5-49_MAXAC.001</strain>
        <strain evidence="3">Ribe_18-Q3-R11-54_MAXAC.001</strain>
    </source>
</reference>
<dbReference type="Proteomes" id="UP000718281">
    <property type="component" value="Unassembled WGS sequence"/>
</dbReference>
<dbReference type="EMBL" id="JADKGK010000024">
    <property type="protein sequence ID" value="MBL0005231.1"/>
    <property type="molecule type" value="Genomic_DNA"/>
</dbReference>
<dbReference type="AlphaFoldDB" id="A0A935CFC3"/>
<dbReference type="Proteomes" id="UP000886632">
    <property type="component" value="Unassembled WGS sequence"/>
</dbReference>
<organism evidence="1 4">
    <name type="scientific">Candidatus Phosphoribacter hodrii</name>
    <dbReference type="NCBI Taxonomy" id="2953743"/>
    <lineage>
        <taxon>Bacteria</taxon>
        <taxon>Bacillati</taxon>
        <taxon>Actinomycetota</taxon>
        <taxon>Actinomycetes</taxon>
        <taxon>Micrococcales</taxon>
        <taxon>Dermatophilaceae</taxon>
        <taxon>Candidatus Phosphoribacter</taxon>
    </lineage>
</organism>
<proteinExistence type="predicted"/>
<name>A0A935CFC3_9MICO</name>
<evidence type="ECO:0000313" key="3">
    <source>
        <dbReference type="EMBL" id="MBL0005231.1"/>
    </source>
</evidence>
<accession>A0A935CFC3</accession>
<evidence type="ECO:0000313" key="5">
    <source>
        <dbReference type="Proteomes" id="UP000726105"/>
    </source>
</evidence>